<evidence type="ECO:0000256" key="1">
    <source>
        <dbReference type="SAM" id="SignalP"/>
    </source>
</evidence>
<feature type="chain" id="PRO_5022688013" evidence="1">
    <location>
        <begin position="19"/>
        <end position="104"/>
    </location>
</feature>
<gene>
    <name evidence="2" type="ORF">FA15DRAFT_658320</name>
</gene>
<feature type="signal peptide" evidence="1">
    <location>
        <begin position="1"/>
        <end position="18"/>
    </location>
</feature>
<proteinExistence type="predicted"/>
<dbReference type="EMBL" id="ML210269">
    <property type="protein sequence ID" value="TFK21391.1"/>
    <property type="molecule type" value="Genomic_DNA"/>
</dbReference>
<name>A0A5C3KLZ3_COPMA</name>
<evidence type="ECO:0000313" key="2">
    <source>
        <dbReference type="EMBL" id="TFK21391.1"/>
    </source>
</evidence>
<dbReference type="Proteomes" id="UP000307440">
    <property type="component" value="Unassembled WGS sequence"/>
</dbReference>
<sequence>MHALTVRPITTLMAVVLATVHQEMLLRKLLSDSNTVGIDQSIEVHNTNATESMKWIEGANFLPHEIFFFVSVWTALTIFPNSGYMNANFLALVLSELQVTELVI</sequence>
<organism evidence="2 3">
    <name type="scientific">Coprinopsis marcescibilis</name>
    <name type="common">Agaric fungus</name>
    <name type="synonym">Psathyrella marcescibilis</name>
    <dbReference type="NCBI Taxonomy" id="230819"/>
    <lineage>
        <taxon>Eukaryota</taxon>
        <taxon>Fungi</taxon>
        <taxon>Dikarya</taxon>
        <taxon>Basidiomycota</taxon>
        <taxon>Agaricomycotina</taxon>
        <taxon>Agaricomycetes</taxon>
        <taxon>Agaricomycetidae</taxon>
        <taxon>Agaricales</taxon>
        <taxon>Agaricineae</taxon>
        <taxon>Psathyrellaceae</taxon>
        <taxon>Coprinopsis</taxon>
    </lineage>
</organism>
<dbReference type="AlphaFoldDB" id="A0A5C3KLZ3"/>
<accession>A0A5C3KLZ3</accession>
<evidence type="ECO:0000313" key="3">
    <source>
        <dbReference type="Proteomes" id="UP000307440"/>
    </source>
</evidence>
<keyword evidence="3" id="KW-1185">Reference proteome</keyword>
<keyword evidence="1" id="KW-0732">Signal</keyword>
<protein>
    <submittedName>
        <fullName evidence="2">Uncharacterized protein</fullName>
    </submittedName>
</protein>
<reference evidence="2 3" key="1">
    <citation type="journal article" date="2019" name="Nat. Ecol. Evol.">
        <title>Megaphylogeny resolves global patterns of mushroom evolution.</title>
        <authorList>
            <person name="Varga T."/>
            <person name="Krizsan K."/>
            <person name="Foldi C."/>
            <person name="Dima B."/>
            <person name="Sanchez-Garcia M."/>
            <person name="Sanchez-Ramirez S."/>
            <person name="Szollosi G.J."/>
            <person name="Szarkandi J.G."/>
            <person name="Papp V."/>
            <person name="Albert L."/>
            <person name="Andreopoulos W."/>
            <person name="Angelini C."/>
            <person name="Antonin V."/>
            <person name="Barry K.W."/>
            <person name="Bougher N.L."/>
            <person name="Buchanan P."/>
            <person name="Buyck B."/>
            <person name="Bense V."/>
            <person name="Catcheside P."/>
            <person name="Chovatia M."/>
            <person name="Cooper J."/>
            <person name="Damon W."/>
            <person name="Desjardin D."/>
            <person name="Finy P."/>
            <person name="Geml J."/>
            <person name="Haridas S."/>
            <person name="Hughes K."/>
            <person name="Justo A."/>
            <person name="Karasinski D."/>
            <person name="Kautmanova I."/>
            <person name="Kiss B."/>
            <person name="Kocsube S."/>
            <person name="Kotiranta H."/>
            <person name="LaButti K.M."/>
            <person name="Lechner B.E."/>
            <person name="Liimatainen K."/>
            <person name="Lipzen A."/>
            <person name="Lukacs Z."/>
            <person name="Mihaltcheva S."/>
            <person name="Morgado L.N."/>
            <person name="Niskanen T."/>
            <person name="Noordeloos M.E."/>
            <person name="Ohm R.A."/>
            <person name="Ortiz-Santana B."/>
            <person name="Ovrebo C."/>
            <person name="Racz N."/>
            <person name="Riley R."/>
            <person name="Savchenko A."/>
            <person name="Shiryaev A."/>
            <person name="Soop K."/>
            <person name="Spirin V."/>
            <person name="Szebenyi C."/>
            <person name="Tomsovsky M."/>
            <person name="Tulloss R.E."/>
            <person name="Uehling J."/>
            <person name="Grigoriev I.V."/>
            <person name="Vagvolgyi C."/>
            <person name="Papp T."/>
            <person name="Martin F.M."/>
            <person name="Miettinen O."/>
            <person name="Hibbett D.S."/>
            <person name="Nagy L.G."/>
        </authorList>
    </citation>
    <scope>NUCLEOTIDE SEQUENCE [LARGE SCALE GENOMIC DNA]</scope>
    <source>
        <strain evidence="2 3">CBS 121175</strain>
    </source>
</reference>